<dbReference type="AlphaFoldDB" id="A0AAV4FEF0"/>
<proteinExistence type="predicted"/>
<reference evidence="1 2" key="1">
    <citation type="journal article" date="2021" name="Elife">
        <title>Chloroplast acquisition without the gene transfer in kleptoplastic sea slugs, Plakobranchus ocellatus.</title>
        <authorList>
            <person name="Maeda T."/>
            <person name="Takahashi S."/>
            <person name="Yoshida T."/>
            <person name="Shimamura S."/>
            <person name="Takaki Y."/>
            <person name="Nagai Y."/>
            <person name="Toyoda A."/>
            <person name="Suzuki Y."/>
            <person name="Arimoto A."/>
            <person name="Ishii H."/>
            <person name="Satoh N."/>
            <person name="Nishiyama T."/>
            <person name="Hasebe M."/>
            <person name="Maruyama T."/>
            <person name="Minagawa J."/>
            <person name="Obokata J."/>
            <person name="Shigenobu S."/>
        </authorList>
    </citation>
    <scope>NUCLEOTIDE SEQUENCE [LARGE SCALE GENOMIC DNA]</scope>
</reference>
<evidence type="ECO:0000313" key="2">
    <source>
        <dbReference type="Proteomes" id="UP000762676"/>
    </source>
</evidence>
<organism evidence="1 2">
    <name type="scientific">Elysia marginata</name>
    <dbReference type="NCBI Taxonomy" id="1093978"/>
    <lineage>
        <taxon>Eukaryota</taxon>
        <taxon>Metazoa</taxon>
        <taxon>Spiralia</taxon>
        <taxon>Lophotrochozoa</taxon>
        <taxon>Mollusca</taxon>
        <taxon>Gastropoda</taxon>
        <taxon>Heterobranchia</taxon>
        <taxon>Euthyneura</taxon>
        <taxon>Panpulmonata</taxon>
        <taxon>Sacoglossa</taxon>
        <taxon>Placobranchoidea</taxon>
        <taxon>Plakobranchidae</taxon>
        <taxon>Elysia</taxon>
    </lineage>
</organism>
<dbReference type="EMBL" id="BMAT01007806">
    <property type="protein sequence ID" value="GFR71783.1"/>
    <property type="molecule type" value="Genomic_DNA"/>
</dbReference>
<gene>
    <name evidence="1" type="ORF">ElyMa_003822900</name>
</gene>
<sequence length="161" mass="18599">MVQGNSDGIAGYFFWRPFITYLLRPLIPCVWGSSQRSRQFLGEALQLSTRMTQLISVRFEVSTPIVSRLFSFSLYLSAPGKGLSCRIGNWFSQHVPNPPLPPLRWLYFNRPQSHLLPQLFVANLFWPLDYPNVFKDSRHKGLYLVRCCKGKYPGFGPKQQN</sequence>
<dbReference type="Proteomes" id="UP000762676">
    <property type="component" value="Unassembled WGS sequence"/>
</dbReference>
<comment type="caution">
    <text evidence="1">The sequence shown here is derived from an EMBL/GenBank/DDBJ whole genome shotgun (WGS) entry which is preliminary data.</text>
</comment>
<evidence type="ECO:0000313" key="1">
    <source>
        <dbReference type="EMBL" id="GFR71783.1"/>
    </source>
</evidence>
<keyword evidence="2" id="KW-1185">Reference proteome</keyword>
<protein>
    <submittedName>
        <fullName evidence="1">Uncharacterized protein</fullName>
    </submittedName>
</protein>
<name>A0AAV4FEF0_9GAST</name>
<accession>A0AAV4FEF0</accession>